<reference evidence="1 2" key="1">
    <citation type="journal article" date="2019" name="Commun. Biol.">
        <title>The bagworm genome reveals a unique fibroin gene that provides high tensile strength.</title>
        <authorList>
            <person name="Kono N."/>
            <person name="Nakamura H."/>
            <person name="Ohtoshi R."/>
            <person name="Tomita M."/>
            <person name="Numata K."/>
            <person name="Arakawa K."/>
        </authorList>
    </citation>
    <scope>NUCLEOTIDE SEQUENCE [LARGE SCALE GENOMIC DNA]</scope>
</reference>
<proteinExistence type="predicted"/>
<sequence length="134" mass="14688">MSPEKKKPEPDLTAFKTSFSCTPDYGAYLLPAALQVNGFRCAVLKCARDFKFIKLTAARPEILMLRGDAPSRIPDGSPEAFRTRGGTEPLAFESVSHSFDSHVVFATNLNSEGRVQELGISDSTRKTFGEARES</sequence>
<accession>A0A4C1WZE6</accession>
<keyword evidence="2" id="KW-1185">Reference proteome</keyword>
<gene>
    <name evidence="1" type="ORF">EVAR_40270_1</name>
</gene>
<protein>
    <submittedName>
        <fullName evidence="1">Uncharacterized protein</fullName>
    </submittedName>
</protein>
<dbReference type="EMBL" id="BGZK01000670">
    <property type="protein sequence ID" value="GBP55477.1"/>
    <property type="molecule type" value="Genomic_DNA"/>
</dbReference>
<comment type="caution">
    <text evidence="1">The sequence shown here is derived from an EMBL/GenBank/DDBJ whole genome shotgun (WGS) entry which is preliminary data.</text>
</comment>
<dbReference type="Proteomes" id="UP000299102">
    <property type="component" value="Unassembled WGS sequence"/>
</dbReference>
<organism evidence="1 2">
    <name type="scientific">Eumeta variegata</name>
    <name type="common">Bagworm moth</name>
    <name type="synonym">Eumeta japonica</name>
    <dbReference type="NCBI Taxonomy" id="151549"/>
    <lineage>
        <taxon>Eukaryota</taxon>
        <taxon>Metazoa</taxon>
        <taxon>Ecdysozoa</taxon>
        <taxon>Arthropoda</taxon>
        <taxon>Hexapoda</taxon>
        <taxon>Insecta</taxon>
        <taxon>Pterygota</taxon>
        <taxon>Neoptera</taxon>
        <taxon>Endopterygota</taxon>
        <taxon>Lepidoptera</taxon>
        <taxon>Glossata</taxon>
        <taxon>Ditrysia</taxon>
        <taxon>Tineoidea</taxon>
        <taxon>Psychidae</taxon>
        <taxon>Oiketicinae</taxon>
        <taxon>Eumeta</taxon>
    </lineage>
</organism>
<evidence type="ECO:0000313" key="2">
    <source>
        <dbReference type="Proteomes" id="UP000299102"/>
    </source>
</evidence>
<dbReference type="AlphaFoldDB" id="A0A4C1WZE6"/>
<name>A0A4C1WZE6_EUMVA</name>
<evidence type="ECO:0000313" key="1">
    <source>
        <dbReference type="EMBL" id="GBP55477.1"/>
    </source>
</evidence>